<evidence type="ECO:0000313" key="1">
    <source>
        <dbReference type="EMBL" id="CBY31826.1"/>
    </source>
</evidence>
<dbReference type="Proteomes" id="UP000011014">
    <property type="component" value="Unassembled WGS sequence"/>
</dbReference>
<dbReference type="EMBL" id="FN654319">
    <property type="protein sequence ID" value="CBY31826.1"/>
    <property type="molecule type" value="Genomic_DNA"/>
</dbReference>
<organism evidence="1">
    <name type="scientific">Oikopleura dioica</name>
    <name type="common">Tunicate</name>
    <dbReference type="NCBI Taxonomy" id="34765"/>
    <lineage>
        <taxon>Eukaryota</taxon>
        <taxon>Metazoa</taxon>
        <taxon>Chordata</taxon>
        <taxon>Tunicata</taxon>
        <taxon>Appendicularia</taxon>
        <taxon>Copelata</taxon>
        <taxon>Oikopleuridae</taxon>
        <taxon>Oikopleura</taxon>
    </lineage>
</organism>
<reference evidence="1" key="1">
    <citation type="journal article" date="2010" name="Science">
        <title>Plasticity of animal genome architecture unmasked by rapid evolution of a pelagic tunicate.</title>
        <authorList>
            <person name="Denoeud F."/>
            <person name="Henriet S."/>
            <person name="Mungpakdee S."/>
            <person name="Aury J.M."/>
            <person name="Da Silva C."/>
            <person name="Brinkmann H."/>
            <person name="Mikhaleva J."/>
            <person name="Olsen L.C."/>
            <person name="Jubin C."/>
            <person name="Canestro C."/>
            <person name="Bouquet J.M."/>
            <person name="Danks G."/>
            <person name="Poulain J."/>
            <person name="Campsteijn C."/>
            <person name="Adamski M."/>
            <person name="Cross I."/>
            <person name="Yadetie F."/>
            <person name="Muffato M."/>
            <person name="Louis A."/>
            <person name="Butcher S."/>
            <person name="Tsagkogeorga G."/>
            <person name="Konrad A."/>
            <person name="Singh S."/>
            <person name="Jensen M.F."/>
            <person name="Cong E.H."/>
            <person name="Eikeseth-Otteraa H."/>
            <person name="Noel B."/>
            <person name="Anthouard V."/>
            <person name="Porcel B.M."/>
            <person name="Kachouri-Lafond R."/>
            <person name="Nishino A."/>
            <person name="Ugolini M."/>
            <person name="Chourrout P."/>
            <person name="Nishida H."/>
            <person name="Aasland R."/>
            <person name="Huzurbazar S."/>
            <person name="Westhof E."/>
            <person name="Delsuc F."/>
            <person name="Lehrach H."/>
            <person name="Reinhardt R."/>
            <person name="Weissenbach J."/>
            <person name="Roy S.W."/>
            <person name="Artiguenave F."/>
            <person name="Postlethwait J.H."/>
            <person name="Manak J.R."/>
            <person name="Thompson E.M."/>
            <person name="Jaillon O."/>
            <person name="Du Pasquier L."/>
            <person name="Boudinot P."/>
            <person name="Liberles D.A."/>
            <person name="Volff J.N."/>
            <person name="Philippe H."/>
            <person name="Lenhard B."/>
            <person name="Roest Crollius H."/>
            <person name="Wincker P."/>
            <person name="Chourrout D."/>
        </authorList>
    </citation>
    <scope>NUCLEOTIDE SEQUENCE [LARGE SCALE GENOMIC DNA]</scope>
</reference>
<proteinExistence type="predicted"/>
<accession>E4Y876</accession>
<dbReference type="AlphaFoldDB" id="E4Y876"/>
<gene>
    <name evidence="1" type="ORF">GSOID_T00029040001</name>
</gene>
<name>E4Y876_OIKDI</name>
<protein>
    <submittedName>
        <fullName evidence="1">Uncharacterized protein</fullName>
    </submittedName>
</protein>
<sequence>MKENRTSTKLKQWQVREEIIKDCELNEEFAKELFTLEMNKKFSEVSKRFADKIEGNLECNCYNKQRKIDMSLIAYGKLKNKKRREEFGLDCENEIELEENKEQEEVVLEEIIVKKVHQEKQIFCSALLSL</sequence>